<feature type="compositionally biased region" description="Basic residues" evidence="1">
    <location>
        <begin position="70"/>
        <end position="80"/>
    </location>
</feature>
<dbReference type="EMBL" id="AVOT02066030">
    <property type="protein sequence ID" value="MBW0557944.1"/>
    <property type="molecule type" value="Genomic_DNA"/>
</dbReference>
<protein>
    <submittedName>
        <fullName evidence="2">Uncharacterized protein</fullName>
    </submittedName>
</protein>
<comment type="caution">
    <text evidence="2">The sequence shown here is derived from an EMBL/GenBank/DDBJ whole genome shotgun (WGS) entry which is preliminary data.</text>
</comment>
<accession>A0A9Q3PDT3</accession>
<feature type="region of interest" description="Disordered" evidence="1">
    <location>
        <begin position="39"/>
        <end position="102"/>
    </location>
</feature>
<gene>
    <name evidence="2" type="ORF">O181_097659</name>
</gene>
<dbReference type="OrthoDB" id="5582182at2759"/>
<evidence type="ECO:0000313" key="3">
    <source>
        <dbReference type="Proteomes" id="UP000765509"/>
    </source>
</evidence>
<organism evidence="2 3">
    <name type="scientific">Austropuccinia psidii MF-1</name>
    <dbReference type="NCBI Taxonomy" id="1389203"/>
    <lineage>
        <taxon>Eukaryota</taxon>
        <taxon>Fungi</taxon>
        <taxon>Dikarya</taxon>
        <taxon>Basidiomycota</taxon>
        <taxon>Pucciniomycotina</taxon>
        <taxon>Pucciniomycetes</taxon>
        <taxon>Pucciniales</taxon>
        <taxon>Sphaerophragmiaceae</taxon>
        <taxon>Austropuccinia</taxon>
    </lineage>
</organism>
<name>A0A9Q3PDT3_9BASI</name>
<reference evidence="2" key="1">
    <citation type="submission" date="2021-03" db="EMBL/GenBank/DDBJ databases">
        <title>Draft genome sequence of rust myrtle Austropuccinia psidii MF-1, a brazilian biotype.</title>
        <authorList>
            <person name="Quecine M.C."/>
            <person name="Pachon D.M.R."/>
            <person name="Bonatelli M.L."/>
            <person name="Correr F.H."/>
            <person name="Franceschini L.M."/>
            <person name="Leite T.F."/>
            <person name="Margarido G.R.A."/>
            <person name="Almeida C.A."/>
            <person name="Ferrarezi J.A."/>
            <person name="Labate C.A."/>
        </authorList>
    </citation>
    <scope>NUCLEOTIDE SEQUENCE</scope>
    <source>
        <strain evidence="2">MF-1</strain>
    </source>
</reference>
<evidence type="ECO:0000256" key="1">
    <source>
        <dbReference type="SAM" id="MobiDB-lite"/>
    </source>
</evidence>
<feature type="compositionally biased region" description="Basic and acidic residues" evidence="1">
    <location>
        <begin position="85"/>
        <end position="102"/>
    </location>
</feature>
<proteinExistence type="predicted"/>
<dbReference type="Proteomes" id="UP000765509">
    <property type="component" value="Unassembled WGS sequence"/>
</dbReference>
<sequence length="118" mass="13592">MNPLDDVRLLDQLDSYPGNFDTLQEPMDIKLELDTRYHEKQKGKGFHQENKTPVTVSNSSRPLQDSSSKRPYHKKNKKGKQFQVSKDKPQSAPLNKDKKLIGSAEERRIKEALFSYCG</sequence>
<feature type="compositionally biased region" description="Polar residues" evidence="1">
    <location>
        <begin position="51"/>
        <end position="66"/>
    </location>
</feature>
<evidence type="ECO:0000313" key="2">
    <source>
        <dbReference type="EMBL" id="MBW0557944.1"/>
    </source>
</evidence>
<dbReference type="AlphaFoldDB" id="A0A9Q3PDT3"/>
<feature type="compositionally biased region" description="Basic and acidic residues" evidence="1">
    <location>
        <begin position="39"/>
        <end position="50"/>
    </location>
</feature>
<keyword evidence="3" id="KW-1185">Reference proteome</keyword>